<evidence type="ECO:0000256" key="2">
    <source>
        <dbReference type="ARBA" id="ARBA00022741"/>
    </source>
</evidence>
<proteinExistence type="predicted"/>
<dbReference type="Pfam" id="PF00005">
    <property type="entry name" value="ABC_tran"/>
    <property type="match status" value="1"/>
</dbReference>
<name>A0A2N6KHE5_9CYAN</name>
<dbReference type="InterPro" id="IPR003593">
    <property type="entry name" value="AAA+_ATPase"/>
</dbReference>
<gene>
    <name evidence="5" type="ORF">CEN50_09795</name>
</gene>
<keyword evidence="3 5" id="KW-0067">ATP-binding</keyword>
<protein>
    <submittedName>
        <fullName evidence="5">ABC transporter ATP-binding protein</fullName>
    </submittedName>
</protein>
<dbReference type="Proteomes" id="UP000235025">
    <property type="component" value="Unassembled WGS sequence"/>
</dbReference>
<evidence type="ECO:0000256" key="1">
    <source>
        <dbReference type="ARBA" id="ARBA00022448"/>
    </source>
</evidence>
<comment type="caution">
    <text evidence="5">The sequence shown here is derived from an EMBL/GenBank/DDBJ whole genome shotgun (WGS) entry which is preliminary data.</text>
</comment>
<keyword evidence="1" id="KW-0813">Transport</keyword>
<evidence type="ECO:0000313" key="5">
    <source>
        <dbReference type="EMBL" id="PLZ98796.1"/>
    </source>
</evidence>
<dbReference type="CDD" id="cd03261">
    <property type="entry name" value="ABC_Org_Solvent_Resistant"/>
    <property type="match status" value="1"/>
</dbReference>
<dbReference type="InterPro" id="IPR003439">
    <property type="entry name" value="ABC_transporter-like_ATP-bd"/>
</dbReference>
<reference evidence="5 6" key="1">
    <citation type="submission" date="2017-07" db="EMBL/GenBank/DDBJ databases">
        <title>Genomes of Fischerella (Mastigocladus) sp. strains.</title>
        <authorList>
            <person name="Miller S.R."/>
        </authorList>
    </citation>
    <scope>NUCLEOTIDE SEQUENCE [LARGE SCALE GENOMIC DNA]</scope>
    <source>
        <strain evidence="5 6">CCMEE 5268</strain>
    </source>
</reference>
<evidence type="ECO:0000259" key="4">
    <source>
        <dbReference type="PROSITE" id="PS50893"/>
    </source>
</evidence>
<dbReference type="SUPFAM" id="SSF52540">
    <property type="entry name" value="P-loop containing nucleoside triphosphate hydrolases"/>
    <property type="match status" value="1"/>
</dbReference>
<dbReference type="GO" id="GO:0016887">
    <property type="term" value="F:ATP hydrolysis activity"/>
    <property type="evidence" value="ECO:0007669"/>
    <property type="project" value="InterPro"/>
</dbReference>
<accession>A0A2N6KHE5</accession>
<dbReference type="Gene3D" id="3.40.50.300">
    <property type="entry name" value="P-loop containing nucleotide triphosphate hydrolases"/>
    <property type="match status" value="1"/>
</dbReference>
<dbReference type="PANTHER" id="PTHR43023">
    <property type="entry name" value="PROTEIN TRIGALACTOSYLDIACYLGLYCEROL 3, CHLOROPLASTIC"/>
    <property type="match status" value="1"/>
</dbReference>
<dbReference type="PROSITE" id="PS00211">
    <property type="entry name" value="ABC_TRANSPORTER_1"/>
    <property type="match status" value="1"/>
</dbReference>
<sequence>MTNDEPLIELKGVSKSFGDNKVLDNMDLRIYRGEALGIIGPSGTGKSTILRVIAGLIAPDTGEIIVQGVRRKGLIEDGADPVGIGMVFQQAALFDSLTVDENVGFFLYQHSKLSRSQVRKLVEEKLEMVGLPGIGDRYPAELSGGMRKRVSFARAIMSNPENPKEGPEVLLYDEPTAGLDPIASTVIEDLIRRLRFTQGVCSTYAIVTHQESTIRRTADRLVFLYQGKVQWQGTVAELDHTDNPLIRQFMSGSISGPIQVAG</sequence>
<evidence type="ECO:0000256" key="3">
    <source>
        <dbReference type="ARBA" id="ARBA00022840"/>
    </source>
</evidence>
<dbReference type="InterPro" id="IPR027417">
    <property type="entry name" value="P-loop_NTPase"/>
</dbReference>
<dbReference type="PANTHER" id="PTHR43023:SF3">
    <property type="entry name" value="PROTEIN TRIGALACTOSYLDIACYLGLYCEROL 3, CHLOROPLASTIC"/>
    <property type="match status" value="1"/>
</dbReference>
<dbReference type="AlphaFoldDB" id="A0A2N6KHE5"/>
<organism evidence="5 6">
    <name type="scientific">Fischerella thermalis CCMEE 5268</name>
    <dbReference type="NCBI Taxonomy" id="2019662"/>
    <lineage>
        <taxon>Bacteria</taxon>
        <taxon>Bacillati</taxon>
        <taxon>Cyanobacteriota</taxon>
        <taxon>Cyanophyceae</taxon>
        <taxon>Nostocales</taxon>
        <taxon>Hapalosiphonaceae</taxon>
        <taxon>Fischerella</taxon>
    </lineage>
</organism>
<dbReference type="SMART" id="SM00382">
    <property type="entry name" value="AAA"/>
    <property type="match status" value="1"/>
</dbReference>
<dbReference type="RefSeq" id="WP_102172482.1">
    <property type="nucleotide sequence ID" value="NZ_NMQA01000108.1"/>
</dbReference>
<evidence type="ECO:0000313" key="6">
    <source>
        <dbReference type="Proteomes" id="UP000235025"/>
    </source>
</evidence>
<dbReference type="InterPro" id="IPR017871">
    <property type="entry name" value="ABC_transporter-like_CS"/>
</dbReference>
<keyword evidence="2" id="KW-0547">Nucleotide-binding</keyword>
<dbReference type="GO" id="GO:0005524">
    <property type="term" value="F:ATP binding"/>
    <property type="evidence" value="ECO:0007669"/>
    <property type="project" value="UniProtKB-KW"/>
</dbReference>
<feature type="domain" description="ABC transporter" evidence="4">
    <location>
        <begin position="8"/>
        <end position="251"/>
    </location>
</feature>
<dbReference type="PROSITE" id="PS50893">
    <property type="entry name" value="ABC_TRANSPORTER_2"/>
    <property type="match status" value="1"/>
</dbReference>
<dbReference type="EMBL" id="NMQA01000108">
    <property type="protein sequence ID" value="PLZ98796.1"/>
    <property type="molecule type" value="Genomic_DNA"/>
</dbReference>